<dbReference type="EMBL" id="JARBHB010000016">
    <property type="protein sequence ID" value="KAJ8866753.1"/>
    <property type="molecule type" value="Genomic_DNA"/>
</dbReference>
<evidence type="ECO:0000313" key="3">
    <source>
        <dbReference type="EMBL" id="KAJ8866753.1"/>
    </source>
</evidence>
<reference evidence="3 4" key="1">
    <citation type="submission" date="2023-02" db="EMBL/GenBank/DDBJ databases">
        <title>LHISI_Scaffold_Assembly.</title>
        <authorList>
            <person name="Stuart O.P."/>
            <person name="Cleave R."/>
            <person name="Magrath M.J.L."/>
            <person name="Mikheyev A.S."/>
        </authorList>
    </citation>
    <scope>NUCLEOTIDE SEQUENCE [LARGE SCALE GENOMIC DNA]</scope>
    <source>
        <strain evidence="3">Daus_M_001</strain>
        <tissue evidence="3">Leg muscle</tissue>
    </source>
</reference>
<proteinExistence type="predicted"/>
<comment type="caution">
    <text evidence="3">The sequence shown here is derived from an EMBL/GenBank/DDBJ whole genome shotgun (WGS) entry which is preliminary data.</text>
</comment>
<name>A0ABQ9G2Q2_9NEOP</name>
<accession>A0ABQ9G2Q2</accession>
<protein>
    <recommendedName>
        <fullName evidence="2">FP protein C-terminal domain-containing protein</fullName>
    </recommendedName>
</protein>
<evidence type="ECO:0000313" key="4">
    <source>
        <dbReference type="Proteomes" id="UP001159363"/>
    </source>
</evidence>
<feature type="non-terminal residue" evidence="3">
    <location>
        <position position="121"/>
    </location>
</feature>
<evidence type="ECO:0000259" key="2">
    <source>
        <dbReference type="Pfam" id="PF25298"/>
    </source>
</evidence>
<feature type="region of interest" description="Disordered" evidence="1">
    <location>
        <begin position="1"/>
        <end position="32"/>
    </location>
</feature>
<dbReference type="Proteomes" id="UP001159363">
    <property type="component" value="Chromosome 15"/>
</dbReference>
<sequence length="121" mass="14233">MPETLDSGTELTSRLSEQVNRSQKDHLETKEEVGILQQIPSSKTEMPKPIIVKFINRWNEEEIVEAERMKRHLTTEDLKLTGKVHAIYINEHLTVRAYQYIWTRDCKVFARKDDSSRVVHI</sequence>
<dbReference type="InterPro" id="IPR057251">
    <property type="entry name" value="FP_C"/>
</dbReference>
<evidence type="ECO:0000256" key="1">
    <source>
        <dbReference type="SAM" id="MobiDB-lite"/>
    </source>
</evidence>
<keyword evidence="4" id="KW-1185">Reference proteome</keyword>
<feature type="compositionally biased region" description="Polar residues" evidence="1">
    <location>
        <begin position="1"/>
        <end position="21"/>
    </location>
</feature>
<dbReference type="Pfam" id="PF25298">
    <property type="entry name" value="Baculo_FP_2nd"/>
    <property type="match status" value="1"/>
</dbReference>
<feature type="domain" description="FP protein C-terminal" evidence="2">
    <location>
        <begin position="93"/>
        <end position="121"/>
    </location>
</feature>
<gene>
    <name evidence="3" type="ORF">PR048_032614</name>
</gene>
<feature type="compositionally biased region" description="Basic and acidic residues" evidence="1">
    <location>
        <begin position="22"/>
        <end position="32"/>
    </location>
</feature>
<organism evidence="3 4">
    <name type="scientific">Dryococelus australis</name>
    <dbReference type="NCBI Taxonomy" id="614101"/>
    <lineage>
        <taxon>Eukaryota</taxon>
        <taxon>Metazoa</taxon>
        <taxon>Ecdysozoa</taxon>
        <taxon>Arthropoda</taxon>
        <taxon>Hexapoda</taxon>
        <taxon>Insecta</taxon>
        <taxon>Pterygota</taxon>
        <taxon>Neoptera</taxon>
        <taxon>Polyneoptera</taxon>
        <taxon>Phasmatodea</taxon>
        <taxon>Verophasmatodea</taxon>
        <taxon>Anareolatae</taxon>
        <taxon>Phasmatidae</taxon>
        <taxon>Eurycanthinae</taxon>
        <taxon>Dryococelus</taxon>
    </lineage>
</organism>